<organism evidence="2 3">
    <name type="scientific">Sphingomonas alba</name>
    <dbReference type="NCBI Taxonomy" id="2908208"/>
    <lineage>
        <taxon>Bacteria</taxon>
        <taxon>Pseudomonadati</taxon>
        <taxon>Pseudomonadota</taxon>
        <taxon>Alphaproteobacteria</taxon>
        <taxon>Sphingomonadales</taxon>
        <taxon>Sphingomonadaceae</taxon>
        <taxon>Sphingomonas</taxon>
    </lineage>
</organism>
<accession>A0ABT0RIN0</accession>
<dbReference type="Proteomes" id="UP001165363">
    <property type="component" value="Unassembled WGS sequence"/>
</dbReference>
<keyword evidence="3" id="KW-1185">Reference proteome</keyword>
<protein>
    <submittedName>
        <fullName evidence="2">Uncharacterized protein</fullName>
    </submittedName>
</protein>
<comment type="caution">
    <text evidence="2">The sequence shown here is derived from an EMBL/GenBank/DDBJ whole genome shotgun (WGS) entry which is preliminary data.</text>
</comment>
<name>A0ABT0RIN0_9SPHN</name>
<keyword evidence="1" id="KW-0472">Membrane</keyword>
<dbReference type="RefSeq" id="WP_249846450.1">
    <property type="nucleotide sequence ID" value="NZ_JAMGBD010000001.1"/>
</dbReference>
<keyword evidence="1" id="KW-0812">Transmembrane</keyword>
<gene>
    <name evidence="2" type="ORF">LZ536_00990</name>
</gene>
<evidence type="ECO:0000313" key="2">
    <source>
        <dbReference type="EMBL" id="MCL6682481.1"/>
    </source>
</evidence>
<keyword evidence="1" id="KW-1133">Transmembrane helix</keyword>
<sequence>MHKNLFAYADRQGVYEALQRDYKRDHRQIQVMDLVVFAAVAFLARHLSGWDYAAVVIGTVVLMTRLNTFIDNSNRNFFMHMIDWLDAKAQLR</sequence>
<evidence type="ECO:0000256" key="1">
    <source>
        <dbReference type="SAM" id="Phobius"/>
    </source>
</evidence>
<feature type="transmembrane region" description="Helical" evidence="1">
    <location>
        <begin position="52"/>
        <end position="70"/>
    </location>
</feature>
<proteinExistence type="predicted"/>
<evidence type="ECO:0000313" key="3">
    <source>
        <dbReference type="Proteomes" id="UP001165363"/>
    </source>
</evidence>
<reference evidence="2" key="1">
    <citation type="submission" date="2022-05" db="EMBL/GenBank/DDBJ databases">
        <authorList>
            <person name="Jo J.-H."/>
            <person name="Im W.-T."/>
        </authorList>
    </citation>
    <scope>NUCLEOTIDE SEQUENCE</scope>
    <source>
        <strain evidence="2">SE158</strain>
    </source>
</reference>
<dbReference type="EMBL" id="JAMGBD010000001">
    <property type="protein sequence ID" value="MCL6682481.1"/>
    <property type="molecule type" value="Genomic_DNA"/>
</dbReference>